<dbReference type="PIRSF" id="PIRSF003073">
    <property type="entry name" value="DNAC_TnpB_IstB"/>
    <property type="match status" value="1"/>
</dbReference>
<dbReference type="Pfam" id="PF01695">
    <property type="entry name" value="IstB_IS21"/>
    <property type="match status" value="1"/>
</dbReference>
<evidence type="ECO:0000313" key="2">
    <source>
        <dbReference type="EMBL" id="MFH0267206.1"/>
    </source>
</evidence>
<dbReference type="CDD" id="cd00009">
    <property type="entry name" value="AAA"/>
    <property type="match status" value="1"/>
</dbReference>
<comment type="caution">
    <text evidence="2">The sequence shown here is derived from an EMBL/GenBank/DDBJ whole genome shotgun (WGS) entry which is preliminary data.</text>
</comment>
<gene>
    <name evidence="2" type="ORF">ACGRQ9_17310</name>
</gene>
<proteinExistence type="predicted"/>
<dbReference type="SMART" id="SM00382">
    <property type="entry name" value="AAA"/>
    <property type="match status" value="1"/>
</dbReference>
<keyword evidence="3" id="KW-1185">Reference proteome</keyword>
<dbReference type="EMBL" id="JBIHSN010000003">
    <property type="protein sequence ID" value="MFH0267206.1"/>
    <property type="molecule type" value="Genomic_DNA"/>
</dbReference>
<protein>
    <submittedName>
        <fullName evidence="2">ATP-binding protein</fullName>
    </submittedName>
</protein>
<sequence>MSVFDRIQQRMPAHVQPKFTTVAELRAFHEQEAAKLSREVYEHCQATKVKQVIGRCGIKKKHLNCAFDNYYTERAEQRQAYQVARGLFDGYLNQNTRSFVFSGRPGTGKNHLACAIGNGLLARQKSVVVITVSDLMMQLRNSYQPSPEVTETQIIKHLSQVDLLILDEVGLQRRNNNEAIMLNQIIDNRYIADKPTGVLTNLANNELVECLGERAVERLMENGGQWVAFTWDSYRKAGRKAA</sequence>
<accession>A0ABW7IZV3</accession>
<evidence type="ECO:0000313" key="3">
    <source>
        <dbReference type="Proteomes" id="UP001607151"/>
    </source>
</evidence>
<evidence type="ECO:0000259" key="1">
    <source>
        <dbReference type="SMART" id="SM00382"/>
    </source>
</evidence>
<dbReference type="GO" id="GO:0005524">
    <property type="term" value="F:ATP binding"/>
    <property type="evidence" value="ECO:0007669"/>
    <property type="project" value="UniProtKB-KW"/>
</dbReference>
<keyword evidence="2" id="KW-0547">Nucleotide-binding</keyword>
<dbReference type="InterPro" id="IPR002611">
    <property type="entry name" value="IstB_ATP-bd"/>
</dbReference>
<name>A0ABW7IZV3_9VIBR</name>
<dbReference type="PANTHER" id="PTHR30050">
    <property type="entry name" value="CHROMOSOMAL REPLICATION INITIATOR PROTEIN DNAA"/>
    <property type="match status" value="1"/>
</dbReference>
<dbReference type="RefSeq" id="WP_394608717.1">
    <property type="nucleotide sequence ID" value="NZ_JBIHSN010000003.1"/>
</dbReference>
<organism evidence="2 3">
    <name type="scientific">Vibrio rumoiensis</name>
    <dbReference type="NCBI Taxonomy" id="76258"/>
    <lineage>
        <taxon>Bacteria</taxon>
        <taxon>Pseudomonadati</taxon>
        <taxon>Pseudomonadota</taxon>
        <taxon>Gammaproteobacteria</taxon>
        <taxon>Vibrionales</taxon>
        <taxon>Vibrionaceae</taxon>
        <taxon>Vibrio</taxon>
    </lineage>
</organism>
<dbReference type="SUPFAM" id="SSF52540">
    <property type="entry name" value="P-loop containing nucleoside triphosphate hydrolases"/>
    <property type="match status" value="1"/>
</dbReference>
<dbReference type="Gene3D" id="3.40.50.300">
    <property type="entry name" value="P-loop containing nucleotide triphosphate hydrolases"/>
    <property type="match status" value="1"/>
</dbReference>
<dbReference type="InterPro" id="IPR028350">
    <property type="entry name" value="DNAC/IstB-like"/>
</dbReference>
<dbReference type="InterPro" id="IPR003593">
    <property type="entry name" value="AAA+_ATPase"/>
</dbReference>
<reference evidence="2 3" key="1">
    <citation type="submission" date="2024-10" db="EMBL/GenBank/DDBJ databases">
        <authorList>
            <person name="Yibar A."/>
            <person name="Saticioglu I.B."/>
            <person name="Duman M."/>
            <person name="Ajmi N."/>
            <person name="Gurler F."/>
            <person name="Ay H."/>
            <person name="Onuk E."/>
            <person name="Guler S."/>
            <person name="Romalde J.L."/>
        </authorList>
    </citation>
    <scope>NUCLEOTIDE SEQUENCE [LARGE SCALE GENOMIC DNA]</scope>
    <source>
        <strain evidence="2 3">14-MA-B</strain>
    </source>
</reference>
<keyword evidence="2" id="KW-0067">ATP-binding</keyword>
<dbReference type="Proteomes" id="UP001607151">
    <property type="component" value="Unassembled WGS sequence"/>
</dbReference>
<feature type="domain" description="AAA+ ATPase" evidence="1">
    <location>
        <begin position="95"/>
        <end position="221"/>
    </location>
</feature>
<dbReference type="PANTHER" id="PTHR30050:SF4">
    <property type="entry name" value="ATP-BINDING PROTEIN RV3427C IN INSERTION SEQUENCE-RELATED"/>
    <property type="match status" value="1"/>
</dbReference>
<dbReference type="InterPro" id="IPR027417">
    <property type="entry name" value="P-loop_NTPase"/>
</dbReference>